<reference evidence="3" key="1">
    <citation type="submission" date="2025-08" db="UniProtKB">
        <authorList>
            <consortium name="RefSeq"/>
        </authorList>
    </citation>
    <scope>IDENTIFICATION</scope>
    <source>
        <tissue evidence="3">Whole sample</tissue>
    </source>
</reference>
<evidence type="ECO:0000259" key="1">
    <source>
        <dbReference type="Pfam" id="PF20231"/>
    </source>
</evidence>
<evidence type="ECO:0000313" key="2">
    <source>
        <dbReference type="Proteomes" id="UP000694844"/>
    </source>
</evidence>
<name>A0A8B8AP28_CRAVI</name>
<organism evidence="2 3">
    <name type="scientific">Crassostrea virginica</name>
    <name type="common">Eastern oyster</name>
    <dbReference type="NCBI Taxonomy" id="6565"/>
    <lineage>
        <taxon>Eukaryota</taxon>
        <taxon>Metazoa</taxon>
        <taxon>Spiralia</taxon>
        <taxon>Lophotrochozoa</taxon>
        <taxon>Mollusca</taxon>
        <taxon>Bivalvia</taxon>
        <taxon>Autobranchia</taxon>
        <taxon>Pteriomorphia</taxon>
        <taxon>Ostreida</taxon>
        <taxon>Ostreoidea</taxon>
        <taxon>Ostreidae</taxon>
        <taxon>Crassostrea</taxon>
    </lineage>
</organism>
<evidence type="ECO:0000313" key="3">
    <source>
        <dbReference type="RefSeq" id="XP_022292945.1"/>
    </source>
</evidence>
<keyword evidence="2" id="KW-1185">Reference proteome</keyword>
<dbReference type="KEGG" id="cvn:111103777"/>
<protein>
    <submittedName>
        <fullName evidence="3">Uncharacterized protein LOC111103777</fullName>
    </submittedName>
</protein>
<dbReference type="Proteomes" id="UP000694844">
    <property type="component" value="Chromosome 7"/>
</dbReference>
<feature type="domain" description="DUF6589" evidence="1">
    <location>
        <begin position="24"/>
        <end position="114"/>
    </location>
</feature>
<dbReference type="InterPro" id="IPR046496">
    <property type="entry name" value="DUF6589"/>
</dbReference>
<dbReference type="OrthoDB" id="6099452at2759"/>
<dbReference type="GeneID" id="111103777"/>
<proteinExistence type="predicted"/>
<sequence length="115" mass="13199">MNGIFGSIYPKHLQHKYSNYSGIKTEQYSLGLFGCNEMVTQDVIRLLKELSKKYVPTDDAGEIVEEVFFGGDRLTDERIQSAQEAMSNNESPLEKLEGFISKIEDFHRLMNFLEV</sequence>
<dbReference type="Pfam" id="PF20231">
    <property type="entry name" value="DUF6589"/>
    <property type="match status" value="1"/>
</dbReference>
<accession>A0A8B8AP28</accession>
<dbReference type="RefSeq" id="XP_022292945.1">
    <property type="nucleotide sequence ID" value="XM_022437237.1"/>
</dbReference>
<dbReference type="AlphaFoldDB" id="A0A8B8AP28"/>
<gene>
    <name evidence="3" type="primary">LOC111103777</name>
</gene>